<dbReference type="Gene3D" id="3.90.1200.10">
    <property type="match status" value="1"/>
</dbReference>
<evidence type="ECO:0000259" key="1">
    <source>
        <dbReference type="SMART" id="SM00587"/>
    </source>
</evidence>
<dbReference type="EMBL" id="JAFREP010000010">
    <property type="protein sequence ID" value="MBO1319296.1"/>
    <property type="molecule type" value="Genomic_DNA"/>
</dbReference>
<protein>
    <submittedName>
        <fullName evidence="2">DUF1679 domain-containing protein</fullName>
    </submittedName>
</protein>
<dbReference type="InterPro" id="IPR015897">
    <property type="entry name" value="CHK_kinase-like"/>
</dbReference>
<name>A0A8J7U5G4_9BACT</name>
<evidence type="ECO:0000313" key="2">
    <source>
        <dbReference type="EMBL" id="MBO1319296.1"/>
    </source>
</evidence>
<organism evidence="2 3">
    <name type="scientific">Acanthopleuribacter pedis</name>
    <dbReference type="NCBI Taxonomy" id="442870"/>
    <lineage>
        <taxon>Bacteria</taxon>
        <taxon>Pseudomonadati</taxon>
        <taxon>Acidobacteriota</taxon>
        <taxon>Holophagae</taxon>
        <taxon>Acanthopleuribacterales</taxon>
        <taxon>Acanthopleuribacteraceae</taxon>
        <taxon>Acanthopleuribacter</taxon>
    </lineage>
</organism>
<dbReference type="PANTHER" id="PTHR23020">
    <property type="entry name" value="UNCHARACTERIZED NUCLEAR HORMONE RECEPTOR-RELATED"/>
    <property type="match status" value="1"/>
</dbReference>
<dbReference type="RefSeq" id="WP_207859117.1">
    <property type="nucleotide sequence ID" value="NZ_JAFREP010000010.1"/>
</dbReference>
<dbReference type="PANTHER" id="PTHR23020:SF41">
    <property type="entry name" value="AMINOGLYCOSIDE PHOSPHOTRANSFERASE DOMAIN-CONTAINING PROTEIN"/>
    <property type="match status" value="1"/>
</dbReference>
<feature type="domain" description="CHK kinase-like" evidence="1">
    <location>
        <begin position="114"/>
        <end position="289"/>
    </location>
</feature>
<dbReference type="InterPro" id="IPR004119">
    <property type="entry name" value="EcKL"/>
</dbReference>
<proteinExistence type="predicted"/>
<dbReference type="InterPro" id="IPR052961">
    <property type="entry name" value="Oxido-Kinase-like_Enzymes"/>
</dbReference>
<dbReference type="Pfam" id="PF02958">
    <property type="entry name" value="EcKL"/>
    <property type="match status" value="1"/>
</dbReference>
<accession>A0A8J7U5G4</accession>
<dbReference type="InterPro" id="IPR011009">
    <property type="entry name" value="Kinase-like_dom_sf"/>
</dbReference>
<comment type="caution">
    <text evidence="2">The sequence shown here is derived from an EMBL/GenBank/DDBJ whole genome shotgun (WGS) entry which is preliminary data.</text>
</comment>
<reference evidence="2" key="1">
    <citation type="submission" date="2021-03" db="EMBL/GenBank/DDBJ databases">
        <authorList>
            <person name="Wang G."/>
        </authorList>
    </citation>
    <scope>NUCLEOTIDE SEQUENCE</scope>
    <source>
        <strain evidence="2">KCTC 12899</strain>
    </source>
</reference>
<dbReference type="SUPFAM" id="SSF56112">
    <property type="entry name" value="Protein kinase-like (PK-like)"/>
    <property type="match status" value="1"/>
</dbReference>
<dbReference type="SMART" id="SM00587">
    <property type="entry name" value="CHK"/>
    <property type="match status" value="1"/>
</dbReference>
<dbReference type="Proteomes" id="UP000664417">
    <property type="component" value="Unassembled WGS sequence"/>
</dbReference>
<sequence length="373" mass="42148">MFPTDVEALTVAWLNGVLSDGSAAVIDFQAEKLGEQGRTSVVYVLTLTYDRATALPTKVVAKFSAGEQYVKNAVQALNVFEREVLFYRHFGDQAGIPVPHCYAAEYSREENACVLLLELVVNARQPDLFHGTVAEVALAVEHLAPFHARWWGRRELPGDVPCDYDRPELYVADVTKALNKIPEEHRDNVGRTVIEVLELWLQHHRQLAAYCRTLPLTLCHGSFHRQQLLFPTAENDPFRVIDWQSTGMDCGPIDLARLIVTGLLPDDRKKHEAPLVARYHALLCEHGVTDVSLAQVWEMYQLGIVRILVLHIHVFAHFSVKLMIEHWRKVAEERSLWKILFQWPQQALLEHDVPALLRRLASQASVPAAGGPS</sequence>
<gene>
    <name evidence="2" type="ORF">J3U88_12560</name>
</gene>
<keyword evidence="3" id="KW-1185">Reference proteome</keyword>
<dbReference type="AlphaFoldDB" id="A0A8J7U5G4"/>
<evidence type="ECO:0000313" key="3">
    <source>
        <dbReference type="Proteomes" id="UP000664417"/>
    </source>
</evidence>